<keyword evidence="4 9" id="KW-0812">Transmembrane</keyword>
<feature type="compositionally biased region" description="Low complexity" evidence="8">
    <location>
        <begin position="333"/>
        <end position="343"/>
    </location>
</feature>
<feature type="transmembrane region" description="Helical" evidence="9">
    <location>
        <begin position="219"/>
        <end position="239"/>
    </location>
</feature>
<evidence type="ECO:0000256" key="3">
    <source>
        <dbReference type="ARBA" id="ARBA00022679"/>
    </source>
</evidence>
<feature type="transmembrane region" description="Helical" evidence="9">
    <location>
        <begin position="293"/>
        <end position="314"/>
    </location>
</feature>
<evidence type="ECO:0000256" key="1">
    <source>
        <dbReference type="ARBA" id="ARBA00004651"/>
    </source>
</evidence>
<dbReference type="Pfam" id="PF00953">
    <property type="entry name" value="Glycos_transf_4"/>
    <property type="match status" value="1"/>
</dbReference>
<feature type="binding site" evidence="7">
    <location>
        <position position="192"/>
    </location>
    <ligand>
        <name>Mg(2+)</name>
        <dbReference type="ChEBI" id="CHEBI:18420"/>
    </ligand>
</feature>
<sequence>MLHGLAAATAALVLSAVLAALVRALMLRFGRGGGDTTPHLGGIAVAVATLGVACAGPLLGVAALGAGVAPLLAAAGAVALLGLVGDLRPLGVRVRLVAQAAAATVVVALAGLAPGAGALAVVWIVVVTNAFQLLDNSDGAMGAVAAVTALGLAVCAIAEGRPGHGLLLSVLAAALTGFLLHNWYPARIHLGDCGSLFTGFLLAASAVTVHTRAPGEQTVAELFALTLVVLTDTVLVLVSRGRAGRPLLRGGGDHIAHRLRKVGLTTQGSAVVLGVASLAATVVGLQIHDGRLGPVAALPLALAVPVGVVLLLKVPVYGPASRRRAPRARTPRTPRSTAAASAPVDLARGRG</sequence>
<keyword evidence="3 10" id="KW-0808">Transferase</keyword>
<comment type="cofactor">
    <cofactor evidence="7">
        <name>Mg(2+)</name>
        <dbReference type="ChEBI" id="CHEBI:18420"/>
    </cofactor>
</comment>
<dbReference type="GO" id="GO:0005886">
    <property type="term" value="C:plasma membrane"/>
    <property type="evidence" value="ECO:0007669"/>
    <property type="project" value="UniProtKB-SubCell"/>
</dbReference>
<comment type="subcellular location">
    <subcellularLocation>
        <location evidence="1">Cell membrane</location>
        <topology evidence="1">Multi-pass membrane protein</topology>
    </subcellularLocation>
</comment>
<dbReference type="InterPro" id="IPR000715">
    <property type="entry name" value="Glycosyl_transferase_4"/>
</dbReference>
<evidence type="ECO:0000313" key="10">
    <source>
        <dbReference type="EMBL" id="AYG81947.1"/>
    </source>
</evidence>
<feature type="transmembrane region" description="Helical" evidence="9">
    <location>
        <begin position="96"/>
        <end position="127"/>
    </location>
</feature>
<keyword evidence="11" id="KW-1185">Reference proteome</keyword>
<keyword evidence="6 9" id="KW-0472">Membrane</keyword>
<dbReference type="GO" id="GO:0036380">
    <property type="term" value="F:UDP-N-acetylglucosamine-undecaprenyl-phosphate N-acetylglucosaminephosphotransferase activity"/>
    <property type="evidence" value="ECO:0007669"/>
    <property type="project" value="UniProtKB-EC"/>
</dbReference>
<dbReference type="CDD" id="cd06853">
    <property type="entry name" value="GT_WecA_like"/>
    <property type="match status" value="1"/>
</dbReference>
<feature type="transmembrane region" description="Helical" evidence="9">
    <location>
        <begin position="71"/>
        <end position="90"/>
    </location>
</feature>
<evidence type="ECO:0000256" key="7">
    <source>
        <dbReference type="PIRSR" id="PIRSR600715-1"/>
    </source>
</evidence>
<feature type="transmembrane region" description="Helical" evidence="9">
    <location>
        <begin position="43"/>
        <end position="64"/>
    </location>
</feature>
<dbReference type="PANTHER" id="PTHR22926">
    <property type="entry name" value="PHOSPHO-N-ACETYLMURAMOYL-PENTAPEPTIDE-TRANSFERASE"/>
    <property type="match status" value="1"/>
</dbReference>
<keyword evidence="7" id="KW-0460">Magnesium</keyword>
<feature type="transmembrane region" description="Helical" evidence="9">
    <location>
        <begin position="139"/>
        <end position="159"/>
    </location>
</feature>
<feature type="transmembrane region" description="Helical" evidence="9">
    <location>
        <begin position="165"/>
        <end position="184"/>
    </location>
</feature>
<name>A0A387HNL1_9ACTN</name>
<evidence type="ECO:0000256" key="2">
    <source>
        <dbReference type="ARBA" id="ARBA00022475"/>
    </source>
</evidence>
<dbReference type="EC" id="2.7.8.33" evidence="10"/>
<evidence type="ECO:0000256" key="6">
    <source>
        <dbReference type="ARBA" id="ARBA00023136"/>
    </source>
</evidence>
<dbReference type="GO" id="GO:0046872">
    <property type="term" value="F:metal ion binding"/>
    <property type="evidence" value="ECO:0007669"/>
    <property type="project" value="UniProtKB-KW"/>
</dbReference>
<reference evidence="10 11" key="1">
    <citation type="submission" date="2018-10" db="EMBL/GenBank/DDBJ databases">
        <title>Relationship between Morphology and Antimicrobial Activity in Streptomyces.</title>
        <authorList>
            <person name="Kang H.J."/>
            <person name="Kim S.B."/>
        </authorList>
    </citation>
    <scope>NUCLEOTIDE SEQUENCE [LARGE SCALE GENOMIC DNA]</scope>
    <source>
        <strain evidence="10 11">BH38</strain>
    </source>
</reference>
<organism evidence="10 11">
    <name type="scientific">Streptomyces hundungensis</name>
    <dbReference type="NCBI Taxonomy" id="1077946"/>
    <lineage>
        <taxon>Bacteria</taxon>
        <taxon>Bacillati</taxon>
        <taxon>Actinomycetota</taxon>
        <taxon>Actinomycetes</taxon>
        <taxon>Kitasatosporales</taxon>
        <taxon>Streptomycetaceae</taxon>
        <taxon>Streptomyces</taxon>
    </lineage>
</organism>
<evidence type="ECO:0000256" key="4">
    <source>
        <dbReference type="ARBA" id="ARBA00022692"/>
    </source>
</evidence>
<evidence type="ECO:0000256" key="5">
    <source>
        <dbReference type="ARBA" id="ARBA00022989"/>
    </source>
</evidence>
<gene>
    <name evidence="10" type="primary">tagO</name>
    <name evidence="10" type="ORF">DWB77_04115</name>
</gene>
<dbReference type="EMBL" id="CP032698">
    <property type="protein sequence ID" value="AYG81947.1"/>
    <property type="molecule type" value="Genomic_DNA"/>
</dbReference>
<evidence type="ECO:0000256" key="8">
    <source>
        <dbReference type="SAM" id="MobiDB-lite"/>
    </source>
</evidence>
<dbReference type="AlphaFoldDB" id="A0A387HNL1"/>
<feature type="transmembrane region" description="Helical" evidence="9">
    <location>
        <begin position="268"/>
        <end position="287"/>
    </location>
</feature>
<accession>A0A387HNL1</accession>
<dbReference type="GO" id="GO:0071555">
    <property type="term" value="P:cell wall organization"/>
    <property type="evidence" value="ECO:0007669"/>
    <property type="project" value="TreeGrafter"/>
</dbReference>
<feature type="region of interest" description="Disordered" evidence="8">
    <location>
        <begin position="322"/>
        <end position="351"/>
    </location>
</feature>
<dbReference type="RefSeq" id="WP_120722614.1">
    <property type="nucleotide sequence ID" value="NZ_CP032698.1"/>
</dbReference>
<feature type="compositionally biased region" description="Basic residues" evidence="8">
    <location>
        <begin position="322"/>
        <end position="332"/>
    </location>
</feature>
<dbReference type="PANTHER" id="PTHR22926:SF3">
    <property type="entry name" value="UNDECAPRENYL-PHOSPHATE ALPHA-N-ACETYLGLUCOSAMINYL 1-PHOSPHATE TRANSFERASE"/>
    <property type="match status" value="1"/>
</dbReference>
<dbReference type="OrthoDB" id="5178981at2"/>
<evidence type="ECO:0000313" key="11">
    <source>
        <dbReference type="Proteomes" id="UP000271554"/>
    </source>
</evidence>
<protein>
    <submittedName>
        <fullName evidence="10">Putative undecaprenyl-phosphate N-acetylglucosaminyl 1-phosphate transferase</fullName>
        <ecNumber evidence="10">2.7.8.33</ecNumber>
    </submittedName>
</protein>
<keyword evidence="5 9" id="KW-1133">Transmembrane helix</keyword>
<dbReference type="KEGG" id="shun:DWB77_04115"/>
<keyword evidence="2" id="KW-1003">Cell membrane</keyword>
<dbReference type="GO" id="GO:0009103">
    <property type="term" value="P:lipopolysaccharide biosynthetic process"/>
    <property type="evidence" value="ECO:0007669"/>
    <property type="project" value="TreeGrafter"/>
</dbReference>
<keyword evidence="7" id="KW-0479">Metal-binding</keyword>
<dbReference type="Proteomes" id="UP000271554">
    <property type="component" value="Chromosome"/>
</dbReference>
<proteinExistence type="predicted"/>
<evidence type="ECO:0000256" key="9">
    <source>
        <dbReference type="SAM" id="Phobius"/>
    </source>
</evidence>
<dbReference type="GO" id="GO:0044038">
    <property type="term" value="P:cell wall macromolecule biosynthetic process"/>
    <property type="evidence" value="ECO:0007669"/>
    <property type="project" value="TreeGrafter"/>
</dbReference>